<reference evidence="1 2" key="1">
    <citation type="submission" date="2019-01" db="EMBL/GenBank/DDBJ databases">
        <authorList>
            <consortium name="Pathogen Informatics"/>
        </authorList>
    </citation>
    <scope>NUCLEOTIDE SEQUENCE [LARGE SCALE GENOMIC DNA]</scope>
    <source>
        <strain evidence="1 2">NCTC10166</strain>
    </source>
</reference>
<dbReference type="EMBL" id="LR214951">
    <property type="protein sequence ID" value="VEU59551.1"/>
    <property type="molecule type" value="Genomic_DNA"/>
</dbReference>
<dbReference type="Proteomes" id="UP000289440">
    <property type="component" value="Chromosome"/>
</dbReference>
<gene>
    <name evidence="1" type="ORF">NCTC10166_00529</name>
</gene>
<accession>A0A449A5L7</accession>
<evidence type="ECO:0000313" key="1">
    <source>
        <dbReference type="EMBL" id="VEU59551.1"/>
    </source>
</evidence>
<evidence type="ECO:0000313" key="2">
    <source>
        <dbReference type="Proteomes" id="UP000289440"/>
    </source>
</evidence>
<organism evidence="1 2">
    <name type="scientific">Mesomycoplasma neurolyticum</name>
    <dbReference type="NCBI Taxonomy" id="2120"/>
    <lineage>
        <taxon>Bacteria</taxon>
        <taxon>Bacillati</taxon>
        <taxon>Mycoplasmatota</taxon>
        <taxon>Mycoplasmoidales</taxon>
        <taxon>Metamycoplasmataceae</taxon>
        <taxon>Mesomycoplasma</taxon>
    </lineage>
</organism>
<name>A0A449A5L7_9BACT</name>
<proteinExistence type="predicted"/>
<sequence>MAIKRKKILLLLSLFSTIGITTGITIAVLNNKKNKTNKKEIKFLDFIISNNQKIGINFELDDLDKNKILKLNLIDENEPNKNLSLSSQIKNSKIYFDFNELELNKKYIIKSISDDFLTYEIINLNDQDKIINNKYHKTEVKFVNFDISPLNNNLKIGINFELDDLDKNKILKLNLIDENEPNKNLSLSSRIKNSKIYFDFNELELNKKYIIKSISDDFLTYEIINLNDQDKIINNKYHKTEVKFVNFDISPLNNNLKIGINFETNLLKQDEIWKLNLIEENKPDNTISILGEVQDKNIYFSFKQLETNKKYKIHNISNIKSNFEITDLNDKNFEIFNSNDEIEISKIKWKHVSNNYAIIDVFYDKEKTKLLSENSNVFKIQIINKNDLSEIKEYESKDFNKDTYSATFVLNKLTENSDYKIIKYSVNKTQTKDFISKTEEDDEINLTKNFKDFFLNYHIEKVYGIDVKTGKEAKNLSILKISLESEKEKLVQHGINSLESDENAGEDAPKLFLTLKDLKQNKYYIVDLFLEKENENNHKYITETFRIGGLDDEGRPDSSLTQDYSPFEINIDEIKNNKIYFDNNKINITFDGITNYGSKLEIVDLKIIYDSSKITKYQDNEKSKDAIENFYKNNVIQLIPIGNKTNYIDFSSDNSSYYELETKYENEKLKFIVKPKLLKNKEEQNIDSLLLEINTNFGPNYKLEAEKDTNNPEQWIVTIDKPLSGKKYFLNSVIANKDQEIFKKTLEIQTDFIIPSLDIDIKTINFDNEKNTVDITFVNSDDVLDKYKFSKNILQFESDDDPNIKFESILVFDLNLQKWISNIKSSFLNKKYKLKKVIFGNSDLEISTNKIIDLSLKLNFVETNTLNEYINKIQSLFLSKRWWASGIKKKFESINSKENNILNIIDLTNIQKLIPEIKNSNISVYFSDFSNEDELKGTLKAKVKFISGNNVSNEKTVEILNLYSSKFLSEIRQNELKAQKDFEEIIKPSSEGMKKSSTEFDNEFRDIHISHWDPSRGFGFYRTWIDMNEKDNLEKLKKFFDIDESLLDYDKSKVKLFFIKIRDDRDIYSPPSTSYNAMFGIINYELSFWTTPEDFPKEKTEDPESKYSLTPAMEAYNFNNPQYNIVAYLKEKYEKFSENDNTLFNTKYGLTENIEKITQELKRKNKIDQWTYLLENSKLKQDLEDTVKHLRYSISKYPITRGTIIYELANFEIVEYNNQKFLDVYLILKSKTIDEKINLLFNSAIKLRFSDVK</sequence>
<protein>
    <submittedName>
        <fullName evidence="1">Uncharacterized protein</fullName>
    </submittedName>
</protein>
<dbReference type="OrthoDB" id="393457at2"/>
<dbReference type="RefSeq" id="WP_129719935.1">
    <property type="nucleotide sequence ID" value="NZ_LR214951.1"/>
</dbReference>
<dbReference type="AlphaFoldDB" id="A0A449A5L7"/>
<keyword evidence="2" id="KW-1185">Reference proteome</keyword>
<dbReference type="KEGG" id="mnu:NCTC10166_00529"/>